<dbReference type="STRING" id="62708.A0A420IUD2"/>
<feature type="chain" id="PRO_5019050659" evidence="1">
    <location>
        <begin position="17"/>
        <end position="476"/>
    </location>
</feature>
<gene>
    <name evidence="2" type="ORF">GcM3_066018</name>
</gene>
<keyword evidence="3" id="KW-1185">Reference proteome</keyword>
<reference evidence="2 3" key="1">
    <citation type="journal article" date="2018" name="BMC Genomics">
        <title>Comparative genome analyses reveal sequence features reflecting distinct modes of host-adaptation between dicot and monocot powdery mildew.</title>
        <authorList>
            <person name="Wu Y."/>
            <person name="Ma X."/>
            <person name="Pan Z."/>
            <person name="Kale S.D."/>
            <person name="Song Y."/>
            <person name="King H."/>
            <person name="Zhang Q."/>
            <person name="Presley C."/>
            <person name="Deng X."/>
            <person name="Wei C.I."/>
            <person name="Xiao S."/>
        </authorList>
    </citation>
    <scope>NUCLEOTIDE SEQUENCE [LARGE SCALE GENOMIC DNA]</scope>
    <source>
        <strain evidence="2">UMSG3</strain>
    </source>
</reference>
<name>A0A420IUD2_9PEZI</name>
<accession>A0A420IUD2</accession>
<protein>
    <submittedName>
        <fullName evidence="2">Putative ribonuclease f1</fullName>
    </submittedName>
</protein>
<comment type="caution">
    <text evidence="2">The sequence shown here is derived from an EMBL/GenBank/DDBJ whole genome shotgun (WGS) entry which is preliminary data.</text>
</comment>
<feature type="signal peptide" evidence="1">
    <location>
        <begin position="1"/>
        <end position="16"/>
    </location>
</feature>
<dbReference type="EMBL" id="MCBQ01006698">
    <property type="protein sequence ID" value="RKF78130.1"/>
    <property type="molecule type" value="Genomic_DNA"/>
</dbReference>
<evidence type="ECO:0000313" key="2">
    <source>
        <dbReference type="EMBL" id="RKF78130.1"/>
    </source>
</evidence>
<evidence type="ECO:0000256" key="1">
    <source>
        <dbReference type="SAM" id="SignalP"/>
    </source>
</evidence>
<organism evidence="2 3">
    <name type="scientific">Golovinomyces cichoracearum</name>
    <dbReference type="NCBI Taxonomy" id="62708"/>
    <lineage>
        <taxon>Eukaryota</taxon>
        <taxon>Fungi</taxon>
        <taxon>Dikarya</taxon>
        <taxon>Ascomycota</taxon>
        <taxon>Pezizomycotina</taxon>
        <taxon>Leotiomycetes</taxon>
        <taxon>Erysiphales</taxon>
        <taxon>Erysiphaceae</taxon>
        <taxon>Golovinomyces</taxon>
    </lineage>
</organism>
<proteinExistence type="predicted"/>
<dbReference type="Proteomes" id="UP000283383">
    <property type="component" value="Unassembled WGS sequence"/>
</dbReference>
<keyword evidence="1" id="KW-0732">Signal</keyword>
<sequence>MRYNLVLSVILNASLLQVVPVATTMMAREAASGYMCGNEYISDLEVKVTFLYAARKLDGRPTPSLYKNPQLSGGRYQMYPILTHEISEAAKGFHRSYHVIYRKIGIPIRIFAVTLDNEHIQCSRTGDSPSHINDVIIGYKCGSEFIDNERIEEKLGLAQRIIEDGMGYYNPFPGTILGSRGKHLMWPLDNTLHHSSTGKTSESTTCFLITSESGSFVQVSYKLLYGDYKECDAIKDKADMRIPTLSTTNRKTKKMGYLCGVFFDDDYISQSVENAKNRMNSAARYPELQIWGGEMGDVILLPLYPSKIPSPIAKTARYYLILDTKVQVLAVARRFGRSDYRECERRGIDWNQKPENCDFTCQNVDIPITELKELAEAACYEIPKDTTYPKAYEGPDFDVSGPYLISQPNAKRKTYLMDSIQAVITHDCKLAGVVYFTYGSYAKCKRKDGSIPGGLSQKMIRLHEIDFNLRDNRKLH</sequence>
<evidence type="ECO:0000313" key="3">
    <source>
        <dbReference type="Proteomes" id="UP000283383"/>
    </source>
</evidence>
<dbReference type="AlphaFoldDB" id="A0A420IUD2"/>